<evidence type="ECO:0000313" key="2">
    <source>
        <dbReference type="Proteomes" id="UP000749559"/>
    </source>
</evidence>
<accession>A0A8S4NIQ2</accession>
<proteinExistence type="predicted"/>
<dbReference type="EMBL" id="CAIIXF020000004">
    <property type="protein sequence ID" value="CAH1781440.1"/>
    <property type="molecule type" value="Genomic_DNA"/>
</dbReference>
<evidence type="ECO:0000313" key="1">
    <source>
        <dbReference type="EMBL" id="CAH1781440.1"/>
    </source>
</evidence>
<organism evidence="1 2">
    <name type="scientific">Owenia fusiformis</name>
    <name type="common">Polychaete worm</name>
    <dbReference type="NCBI Taxonomy" id="6347"/>
    <lineage>
        <taxon>Eukaryota</taxon>
        <taxon>Metazoa</taxon>
        <taxon>Spiralia</taxon>
        <taxon>Lophotrochozoa</taxon>
        <taxon>Annelida</taxon>
        <taxon>Polychaeta</taxon>
        <taxon>Sedentaria</taxon>
        <taxon>Canalipalpata</taxon>
        <taxon>Sabellida</taxon>
        <taxon>Oweniida</taxon>
        <taxon>Oweniidae</taxon>
        <taxon>Owenia</taxon>
    </lineage>
</organism>
<name>A0A8S4NIQ2_OWEFU</name>
<reference evidence="1" key="1">
    <citation type="submission" date="2022-03" db="EMBL/GenBank/DDBJ databases">
        <authorList>
            <person name="Martin C."/>
        </authorList>
    </citation>
    <scope>NUCLEOTIDE SEQUENCE</scope>
</reference>
<dbReference type="AlphaFoldDB" id="A0A8S4NIQ2"/>
<keyword evidence="2" id="KW-1185">Reference proteome</keyword>
<comment type="caution">
    <text evidence="1">The sequence shown here is derived from an EMBL/GenBank/DDBJ whole genome shotgun (WGS) entry which is preliminary data.</text>
</comment>
<feature type="non-terminal residue" evidence="1">
    <location>
        <position position="1"/>
    </location>
</feature>
<gene>
    <name evidence="1" type="ORF">OFUS_LOCUS8018</name>
</gene>
<sequence>PLTVSSQTWTTGPGVTCTPTCLYFFPTYQCLQILTPVTQNGVCPQVEDSRGCCAGCVTGLIDASSGIGNFLPSITGTITGATVFDTTEQGLIDQVLADLVGLEQFGNMENILNNVDNQIVPNICTWGQTFATKLWRIKVDIERVLALVDGRGGTFGPGEREALQVVIIFVNWFKQCLLPRLLELSGLECFKDDLGCDYRHRPFCKPDCRCSECRDDNDCNEPSRPNCRNNQAGIMICGDPHISQTIKGADHRRLCYDFLGKPGSAYLFFRDYEIDIKTTFIENEDANLESFVDYIGQINVTRSDIEISISPDQVILRTLECETIYPWKEDTVKLEGGLMMTGKKQVRVYLNNNTVELVVTRKGRAKGTNFLNFGVTEKTGMTINAGGVMGWIGNKAVYKNEGPHSGYITLGEVTIPVYDNKDGCLKIDEAYLDKFSSILHLFEMD</sequence>
<dbReference type="Proteomes" id="UP000749559">
    <property type="component" value="Unassembled WGS sequence"/>
</dbReference>
<dbReference type="OrthoDB" id="6328115at2759"/>
<protein>
    <submittedName>
        <fullName evidence="1">Uncharacterized protein</fullName>
    </submittedName>
</protein>